<dbReference type="InterPro" id="IPR038892">
    <property type="entry name" value="SMCHD1"/>
</dbReference>
<feature type="region of interest" description="Disordered" evidence="2">
    <location>
        <begin position="1077"/>
        <end position="1098"/>
    </location>
</feature>
<feature type="compositionally biased region" description="Low complexity" evidence="2">
    <location>
        <begin position="528"/>
        <end position="538"/>
    </location>
</feature>
<feature type="compositionally biased region" description="Gly residues" evidence="2">
    <location>
        <begin position="2003"/>
        <end position="2012"/>
    </location>
</feature>
<comment type="caution">
    <text evidence="3">The sequence shown here is derived from an EMBL/GenBank/DDBJ whole genome shotgun (WGS) entry which is preliminary data.</text>
</comment>
<gene>
    <name evidence="3" type="ORF">Agub_g8185</name>
</gene>
<dbReference type="GO" id="GO:0006302">
    <property type="term" value="P:double-strand break repair"/>
    <property type="evidence" value="ECO:0007669"/>
    <property type="project" value="InterPro"/>
</dbReference>
<dbReference type="EMBL" id="BMAR01000015">
    <property type="protein sequence ID" value="GFR46592.1"/>
    <property type="molecule type" value="Genomic_DNA"/>
</dbReference>
<feature type="region of interest" description="Disordered" evidence="2">
    <location>
        <begin position="312"/>
        <end position="384"/>
    </location>
</feature>
<sequence>MPPSDYRKLAGNFSAIPLTRSLRQEVEAFEPIICIMELIDNALDATSGRQAPTVDIRLNLDGPYGPELVIEDNGRGMGREQLENYFRMSYTTSRIPDMRRDVNVLPLTSFINRKLNRYGRGSAATVYFGDFIQIESYKAPQSPEERSVAYWLEFDYGSQLHTTAYEYELYEKDMCVVDDDMDGFTVIRIMQLLPERLAILSDESQLQRLAKELSQIYYFFIYGFPEHLWKELPEDLTRGCTRPKGGLNIQLTAMKDGNPYFSAVLEPDSASPDYDSDLHVAMREYERLRQANRYLHPCVSCLRYLPANQSPLGPFGKTPGRTTPFATPRPAASSTGRERPGTAGPSAGWAGRSSVGPTPVRKGGGGGGAQPGAAGPVSSDDSGNDLDTREIDCVCDFLVIWLYFPYSASARTKPGDVTNELFTFPFWSGKDMVKSKLHSQFPDIYKAAVALARKHQDTQGHAHKLEDSGRLLGLLLVSPDALSHQHKSDFEGKAYELFCKAGPATGRPTPDFLPRLMTYVWPPGSGPAGMPAGSEAGPSNGGRPDSTLAAGRRGRRSSANHAGGGGGAGTPARRFPDRAGWYEDQLGALAAGFAANQLHAAFQTWFELDDDGQLVNPEIAELTVLDLPKPWGFDLASRGMVEYSFKYAFGQGSEPLERGEMMMEGDPIKIHAKRDDSRKNGRTRAGHARMVEVFFSQGNDYAKQLFAAVRPWRPHWAPLAALQSNSIMELQKMLCADKAAEKKSNRKQEQNKLVKEWESFLPYRLAVLPGEDGPPGAEYDPNHSFDSITVALISAPAAETGGRRKGPQGAQTRELPLADMSRTKWHFTGYEAVVSMVIETRAGDSSGGWTQLDRLASKPVDQKYLFSGFRQRVCAPGEYRLRFVVDEGDGPHLLDPTHFLEHKFKVTNGQPVRLVAFFLAQQPGHPGGDLRMLQQAPVVRLGEAMPVLAVQLLDNRGARTVFRPDMIQRLELPWSAGDAGGGGGSNAGNPLEILAKVHNGDPLSLKLGLRKAAAAGAGGSGARTQTLTFSADGMTMFVSGLCVEPTKLKQRTPPDMQLANVPHVNVRLEVALRTAAGATGPGGVPRITTTPAEGDPRAGGDAELVLTSGPAARIKVERGNWFNGKARNDPLTLSKGAEVDNDLALRLVDDRDNPYYMHPGEERPRVRLQCVREGGEGGRPAPFSFRRQAVAANAGGGAAGGSRGRGATSEFVDTKDLEFDASGNLLTISGSEVKATGLPGDAGSLTLEPLNFRCPKLSGWVQVRKVVLGVEEDKDDDAEAAAAAAAPRQQQRQERPATAHVRDFVLDGTRPAKRNTKKDLTWADLEKKEEDGRCFLGDAFERRYEYTSSGPRELFIRPCGAALRSRSEVLSAARQALQMAAVMYEQCFVVRPGQLRLGGLRLSLSDEEDDEVDVLLQAAVKVFIGGREVCRNKLTFDNGRVALPELVFLPSDFEVPGRTVAVHVRDAEGRSGSAQAAAAFCYGTFYVRQEPHPTQLRLAPVPCDLLASRPAVTPWLLSAASGGPSSAGNLTPGAGSSRASPPPPTPPPSSHSQPHLQHAEGVLRLPPPSQPAAGSGRGGAAAAAATAASHLQLLQLQPVRGGGAAVDAAVLLAQGFSVGQQCIAVQAGQTLQLPLMVLDQYGLPLPITPALKKRLEEHTFAYLERAQDAATATAVAAGGAGGRGPRNQRNRRAASQESEPLDIQAWTWPQLHGSLSADDQGAAPLEVLPVCRVQVRLVQSMGPAVLWLNYDPSTAAPRGATNTAEDEEDEEDEEAGELLPSLPGALVAAVALQVTHGPLAPGGYQLTVEEPQGVQVQPLSAHLARGEVASQLLPPPPECGRILQLECAELSTLRLAVQLQDAQGCPVSEDGSFELRHLLAHPAASSSSSGGPPPTISRAECRVQRGLLTAQLAIGAGPEWQQAPQLLLLTPKSTNFAHAAARPLAVYVLVKRGRYPVEPLELLWLGGPEQPLPPLQQRALQLTLTNKDLAAGTAAGGEDSGHGNDGGDGGSSRGVPRLPGFKLGVHSADGSRLEGRELQPLRLRYERQVDVDGQPAWVHDPSQPASELQPSAEGGFEARRGAVPLPTRTRTRWRLVAVYEDPRVTHPSHRLQPCPILELELLPAPPCRIALDPECEAQLVPEPSRRQAQVVAAGEVQGMRLPELRGCLVDRWGNPSPPPPHTYLFLTSRPKALASTSDAATSATKPNIIEECEVDAHDGSFAMPGEQLSSMQLEAGADVELLLQLEEEGGGGGSSDPGQPELLLRTLYVSAMGDGATLRRQMQELEEQIAAREGQLRVEEGQLRTAEADAQGHRERCRQCRAHLRQLGVQLPAGQEEEGDPQRDTDMEDGTAAMEAINRAAEALDAQIRQLEGPPHFEDAAMALWEPNASVCLVPRRRDQHGERDYERLRRLAGACTGVPGALGPVVMLGAVERRDVAETLCSYLGGRCQRVYVRGDAALMEVRRRLHGLRPGFESTDLEDPDVSELFELRPAELDHNHPQMLLKKQSLCNLYRNVLNFEPVQPTNELPAQGSNRRRPDANDGFIGFAVNLVVLPPHLLAERVAVRDTRGRGVVQANLRQTMLNLLFRDLMVFETVAHIDAFKARCRAQNLPLKTQLIAADNSGSHGLGGIGVVFSGERLSANVFYSGLPRNAVAGLGGDGWSGGAVDLRLKALQLRARALQQRKGEILHFTGQLRDASPYLRAKQLQAASKRNALEQLQTQLRPEIESLRQQMALCQQEMARVSERERQQQQQQQGQQAAGGQ</sequence>
<feature type="region of interest" description="Disordered" evidence="2">
    <location>
        <begin position="527"/>
        <end position="576"/>
    </location>
</feature>
<dbReference type="PANTHER" id="PTHR22640">
    <property type="entry name" value="STRUCTURAL MAINTENANCE OF CHROMOSOMES FLEXIBLE HINGE DOMAIN-CONTAINING PROTEIN 1"/>
    <property type="match status" value="1"/>
</dbReference>
<feature type="compositionally biased region" description="Low complexity" evidence="2">
    <location>
        <begin position="1522"/>
        <end position="1539"/>
    </location>
</feature>
<evidence type="ECO:0000256" key="1">
    <source>
        <dbReference type="SAM" id="Coils"/>
    </source>
</evidence>
<feature type="region of interest" description="Disordered" evidence="2">
    <location>
        <begin position="2741"/>
        <end position="2764"/>
    </location>
</feature>
<reference evidence="3 4" key="1">
    <citation type="journal article" date="2021" name="Sci. Rep.">
        <title>Genome sequencing of the multicellular alga Astrephomene provides insights into convergent evolution of germ-soma differentiation.</title>
        <authorList>
            <person name="Yamashita S."/>
            <person name="Yamamoto K."/>
            <person name="Matsuzaki R."/>
            <person name="Suzuki S."/>
            <person name="Yamaguchi H."/>
            <person name="Hirooka S."/>
            <person name="Minakuchi Y."/>
            <person name="Miyagishima S."/>
            <person name="Kawachi M."/>
            <person name="Toyoda A."/>
            <person name="Nozaki H."/>
        </authorList>
    </citation>
    <scope>NUCLEOTIDE SEQUENCE [LARGE SCALE GENOMIC DNA]</scope>
    <source>
        <strain evidence="3 4">NIES-4017</strain>
    </source>
</reference>
<accession>A0AAD3DT75</accession>
<name>A0AAD3DT75_9CHLO</name>
<proteinExistence type="predicted"/>
<protein>
    <submittedName>
        <fullName evidence="3">Uncharacterized protein</fullName>
    </submittedName>
</protein>
<feature type="region of interest" description="Disordered" evidence="2">
    <location>
        <begin position="1673"/>
        <end position="1699"/>
    </location>
</feature>
<feature type="compositionally biased region" description="Acidic residues" evidence="2">
    <location>
        <begin position="1764"/>
        <end position="1776"/>
    </location>
</feature>
<dbReference type="PANTHER" id="PTHR22640:SF2">
    <property type="entry name" value="STRUCTURAL MAINTENANCE OF CHROMOSOMES FLEXIBLE HINGE DOMAIN-CONTAINING PROTEIN 1"/>
    <property type="match status" value="1"/>
</dbReference>
<keyword evidence="1" id="KW-0175">Coiled coil</keyword>
<feature type="compositionally biased region" description="Pro residues" evidence="2">
    <location>
        <begin position="1540"/>
        <end position="1549"/>
    </location>
</feature>
<feature type="region of interest" description="Disordered" evidence="2">
    <location>
        <begin position="1562"/>
        <end position="1581"/>
    </location>
</feature>
<dbReference type="Gene3D" id="3.30.565.10">
    <property type="entry name" value="Histidine kinase-like ATPase, C-terminal domain"/>
    <property type="match status" value="1"/>
</dbReference>
<feature type="non-terminal residue" evidence="3">
    <location>
        <position position="1"/>
    </location>
</feature>
<feature type="region of interest" description="Disordered" evidence="2">
    <location>
        <begin position="1992"/>
        <end position="2029"/>
    </location>
</feature>
<feature type="region of interest" description="Disordered" evidence="2">
    <location>
        <begin position="1751"/>
        <end position="1776"/>
    </location>
</feature>
<organism evidence="3 4">
    <name type="scientific">Astrephomene gubernaculifera</name>
    <dbReference type="NCBI Taxonomy" id="47775"/>
    <lineage>
        <taxon>Eukaryota</taxon>
        <taxon>Viridiplantae</taxon>
        <taxon>Chlorophyta</taxon>
        <taxon>core chlorophytes</taxon>
        <taxon>Chlorophyceae</taxon>
        <taxon>CS clade</taxon>
        <taxon>Chlamydomonadales</taxon>
        <taxon>Astrephomenaceae</taxon>
        <taxon>Astrephomene</taxon>
    </lineage>
</organism>
<dbReference type="InterPro" id="IPR036890">
    <property type="entry name" value="HATPase_C_sf"/>
</dbReference>
<evidence type="ECO:0000313" key="3">
    <source>
        <dbReference type="EMBL" id="GFR46592.1"/>
    </source>
</evidence>
<evidence type="ECO:0000313" key="4">
    <source>
        <dbReference type="Proteomes" id="UP001054857"/>
    </source>
</evidence>
<dbReference type="Pfam" id="PF13589">
    <property type="entry name" value="HATPase_c_3"/>
    <property type="match status" value="1"/>
</dbReference>
<evidence type="ECO:0000256" key="2">
    <source>
        <dbReference type="SAM" id="MobiDB-lite"/>
    </source>
</evidence>
<feature type="compositionally biased region" description="Low complexity" evidence="2">
    <location>
        <begin position="2751"/>
        <end position="2764"/>
    </location>
</feature>
<feature type="region of interest" description="Disordered" evidence="2">
    <location>
        <begin position="1522"/>
        <end position="1557"/>
    </location>
</feature>
<dbReference type="SUPFAM" id="SSF55874">
    <property type="entry name" value="ATPase domain of HSP90 chaperone/DNA topoisomerase II/histidine kinase"/>
    <property type="match status" value="1"/>
</dbReference>
<dbReference type="Proteomes" id="UP001054857">
    <property type="component" value="Unassembled WGS sequence"/>
</dbReference>
<feature type="coiled-coil region" evidence="1">
    <location>
        <begin position="2275"/>
        <end position="2316"/>
    </location>
</feature>
<keyword evidence="4" id="KW-1185">Reference proteome</keyword>